<gene>
    <name evidence="2" type="ORF">J3U76_03160</name>
</gene>
<evidence type="ECO:0000313" key="3">
    <source>
        <dbReference type="Proteomes" id="UP000664882"/>
    </source>
</evidence>
<organism evidence="2 3">
    <name type="scientific">Oceanisphaera pacifica</name>
    <dbReference type="NCBI Taxonomy" id="2818389"/>
    <lineage>
        <taxon>Bacteria</taxon>
        <taxon>Pseudomonadati</taxon>
        <taxon>Pseudomonadota</taxon>
        <taxon>Gammaproteobacteria</taxon>
        <taxon>Aeromonadales</taxon>
        <taxon>Aeromonadaceae</taxon>
        <taxon>Oceanisphaera</taxon>
    </lineage>
</organism>
<feature type="transmembrane region" description="Helical" evidence="1">
    <location>
        <begin position="148"/>
        <end position="168"/>
    </location>
</feature>
<feature type="transmembrane region" description="Helical" evidence="1">
    <location>
        <begin position="188"/>
        <end position="207"/>
    </location>
</feature>
<protein>
    <submittedName>
        <fullName evidence="2">Uncharacterized protein</fullName>
    </submittedName>
</protein>
<feature type="transmembrane region" description="Helical" evidence="1">
    <location>
        <begin position="219"/>
        <end position="241"/>
    </location>
</feature>
<dbReference type="RefSeq" id="WP_208004332.1">
    <property type="nucleotide sequence ID" value="NZ_JAGDFX010000003.1"/>
</dbReference>
<feature type="transmembrane region" description="Helical" evidence="1">
    <location>
        <begin position="41"/>
        <end position="60"/>
    </location>
</feature>
<keyword evidence="1" id="KW-0812">Transmembrane</keyword>
<feature type="transmembrane region" description="Helical" evidence="1">
    <location>
        <begin position="97"/>
        <end position="117"/>
    </location>
</feature>
<keyword evidence="1" id="KW-1133">Transmembrane helix</keyword>
<name>A0ABS3NDI2_9GAMM</name>
<sequence length="246" mass="26038">MTGFLAAQLFAPLALTATTALGLLIWILHKGDLCPGQKRRISDGLMSVWAVFGLALMLSVEASAPPFMLWLGGASLVAGLAAIVYQARLQGKRSLALSWHWPALVLAVIYGVCVLFRVGPAAVLMAGAGGCVFAHLIMVRAKHRLQAFNVLLPLAGIGCSLGLLVYLLVQTLWLQSDASAVFSAEPLIPLFAQVCAAILFGSIIWLLPLLRKQQTKPPVVAVAALLILGGLTVGRGIIWQLSVNIS</sequence>
<feature type="transmembrane region" description="Helical" evidence="1">
    <location>
        <begin position="66"/>
        <end position="85"/>
    </location>
</feature>
<keyword evidence="1" id="KW-0472">Membrane</keyword>
<evidence type="ECO:0000313" key="2">
    <source>
        <dbReference type="EMBL" id="MBO1518646.1"/>
    </source>
</evidence>
<evidence type="ECO:0000256" key="1">
    <source>
        <dbReference type="SAM" id="Phobius"/>
    </source>
</evidence>
<comment type="caution">
    <text evidence="2">The sequence shown here is derived from an EMBL/GenBank/DDBJ whole genome shotgun (WGS) entry which is preliminary data.</text>
</comment>
<accession>A0ABS3NDI2</accession>
<reference evidence="2 3" key="1">
    <citation type="submission" date="2021-03" db="EMBL/GenBank/DDBJ databases">
        <title>Oceanisphaera sp. nov., isolated from the intestine.</title>
        <authorList>
            <person name="Zhao L.-H."/>
            <person name="Shi L.-F."/>
        </authorList>
    </citation>
    <scope>NUCLEOTIDE SEQUENCE [LARGE SCALE GENOMIC DNA]</scope>
    <source>
        <strain evidence="2 3">DM8</strain>
    </source>
</reference>
<keyword evidence="3" id="KW-1185">Reference proteome</keyword>
<feature type="transmembrane region" description="Helical" evidence="1">
    <location>
        <begin position="123"/>
        <end position="141"/>
    </location>
</feature>
<dbReference type="Proteomes" id="UP000664882">
    <property type="component" value="Unassembled WGS sequence"/>
</dbReference>
<dbReference type="EMBL" id="JAGDFX010000003">
    <property type="protein sequence ID" value="MBO1518646.1"/>
    <property type="molecule type" value="Genomic_DNA"/>
</dbReference>
<feature type="transmembrane region" description="Helical" evidence="1">
    <location>
        <begin position="6"/>
        <end position="29"/>
    </location>
</feature>
<proteinExistence type="predicted"/>